<dbReference type="Proteomes" id="UP000050668">
    <property type="component" value="Unassembled WGS sequence"/>
</dbReference>
<evidence type="ECO:0000256" key="5">
    <source>
        <dbReference type="ARBA" id="ARBA00022989"/>
    </source>
</evidence>
<feature type="transmembrane region" description="Helical" evidence="7">
    <location>
        <begin position="6"/>
        <end position="28"/>
    </location>
</feature>
<proteinExistence type="inferred from homology"/>
<evidence type="ECO:0000256" key="2">
    <source>
        <dbReference type="ARBA" id="ARBA00005779"/>
    </source>
</evidence>
<dbReference type="PANTHER" id="PTHR40043">
    <property type="entry name" value="UPF0719 INNER MEMBRANE PROTEIN YJFL"/>
    <property type="match status" value="1"/>
</dbReference>
<comment type="similarity">
    <text evidence="2">Belongs to the UPF0719 family.</text>
</comment>
<sequence>MNLYINFLSYLGVALLLLTVGVALFAISTPKLKEFRLIAGKNVTAAMSLGGKVMGLAIVLGAAAEYSVSLLDMAIWGVVGIVSQILAFIFAEIITIRFSIHEAIEADNRAVGTMLLSLSLAIGWIVAKCLSY</sequence>
<organism evidence="8 9">
    <name type="scientific">Lysinibacillus contaminans</name>
    <dbReference type="NCBI Taxonomy" id="1293441"/>
    <lineage>
        <taxon>Bacteria</taxon>
        <taxon>Bacillati</taxon>
        <taxon>Bacillota</taxon>
        <taxon>Bacilli</taxon>
        <taxon>Bacillales</taxon>
        <taxon>Bacillaceae</taxon>
        <taxon>Lysinibacillus</taxon>
    </lineage>
</organism>
<keyword evidence="6 7" id="KW-0472">Membrane</keyword>
<evidence type="ECO:0000256" key="3">
    <source>
        <dbReference type="ARBA" id="ARBA00022475"/>
    </source>
</evidence>
<evidence type="ECO:0000256" key="4">
    <source>
        <dbReference type="ARBA" id="ARBA00022692"/>
    </source>
</evidence>
<gene>
    <name evidence="8" type="ORF">AEA09_11195</name>
</gene>
<name>A0ABR5K2S5_9BACI</name>
<evidence type="ECO:0000313" key="8">
    <source>
        <dbReference type="EMBL" id="KOS69055.1"/>
    </source>
</evidence>
<evidence type="ECO:0000256" key="1">
    <source>
        <dbReference type="ARBA" id="ARBA00004651"/>
    </source>
</evidence>
<comment type="caution">
    <text evidence="8">The sequence shown here is derived from an EMBL/GenBank/DDBJ whole genome shotgun (WGS) entry which is preliminary data.</text>
</comment>
<dbReference type="PANTHER" id="PTHR40043:SF1">
    <property type="entry name" value="UPF0719 INNER MEMBRANE PROTEIN YJFL"/>
    <property type="match status" value="1"/>
</dbReference>
<feature type="transmembrane region" description="Helical" evidence="7">
    <location>
        <begin position="74"/>
        <end position="98"/>
    </location>
</feature>
<dbReference type="InterPro" id="IPR007140">
    <property type="entry name" value="DUF350"/>
</dbReference>
<keyword evidence="4 7" id="KW-0812">Transmembrane</keyword>
<evidence type="ECO:0000313" key="9">
    <source>
        <dbReference type="Proteomes" id="UP000050668"/>
    </source>
</evidence>
<comment type="subcellular location">
    <subcellularLocation>
        <location evidence="1">Cell membrane</location>
        <topology evidence="1">Multi-pass membrane protein</topology>
    </subcellularLocation>
</comment>
<dbReference type="EMBL" id="LGRV01000003">
    <property type="protein sequence ID" value="KOS69055.1"/>
    <property type="molecule type" value="Genomic_DNA"/>
</dbReference>
<protein>
    <submittedName>
        <fullName evidence="8">Surface protein</fullName>
    </submittedName>
</protein>
<keyword evidence="3" id="KW-1003">Cell membrane</keyword>
<feature type="transmembrane region" description="Helical" evidence="7">
    <location>
        <begin position="49"/>
        <end position="68"/>
    </location>
</feature>
<keyword evidence="5 7" id="KW-1133">Transmembrane helix</keyword>
<dbReference type="Pfam" id="PF03994">
    <property type="entry name" value="DUF350"/>
    <property type="match status" value="1"/>
</dbReference>
<keyword evidence="9" id="KW-1185">Reference proteome</keyword>
<dbReference type="RefSeq" id="WP_053583914.1">
    <property type="nucleotide sequence ID" value="NZ_LGRV01000003.1"/>
</dbReference>
<feature type="transmembrane region" description="Helical" evidence="7">
    <location>
        <begin position="110"/>
        <end position="127"/>
    </location>
</feature>
<evidence type="ECO:0000256" key="7">
    <source>
        <dbReference type="SAM" id="Phobius"/>
    </source>
</evidence>
<evidence type="ECO:0000256" key="6">
    <source>
        <dbReference type="ARBA" id="ARBA00023136"/>
    </source>
</evidence>
<reference evidence="9" key="1">
    <citation type="submission" date="2015-07" db="EMBL/GenBank/DDBJ databases">
        <title>Fjat-14205 dsm 2895.</title>
        <authorList>
            <person name="Liu B."/>
            <person name="Wang J."/>
            <person name="Zhu Y."/>
            <person name="Liu G."/>
            <person name="Chen Q."/>
            <person name="Chen Z."/>
            <person name="Lan J."/>
            <person name="Che J."/>
            <person name="Ge C."/>
            <person name="Shi H."/>
            <person name="Pan Z."/>
            <person name="Liu X."/>
        </authorList>
    </citation>
    <scope>NUCLEOTIDE SEQUENCE [LARGE SCALE GENOMIC DNA]</scope>
    <source>
        <strain evidence="9">DSM 25560</strain>
    </source>
</reference>
<accession>A0ABR5K2S5</accession>